<name>A0A238BR79_9BILA</name>
<evidence type="ECO:0000313" key="3">
    <source>
        <dbReference type="Proteomes" id="UP000242913"/>
    </source>
</evidence>
<reference evidence="2 3" key="1">
    <citation type="submission" date="2015-12" db="EMBL/GenBank/DDBJ databases">
        <title>Draft genome of the nematode, Onchocerca flexuosa.</title>
        <authorList>
            <person name="Mitreva M."/>
        </authorList>
    </citation>
    <scope>NUCLEOTIDE SEQUENCE [LARGE SCALE GENOMIC DNA]</scope>
    <source>
        <strain evidence="2">Red Deer</strain>
    </source>
</reference>
<dbReference type="Proteomes" id="UP000242913">
    <property type="component" value="Unassembled WGS sequence"/>
</dbReference>
<evidence type="ECO:0000313" key="2">
    <source>
        <dbReference type="EMBL" id="OZC07899.1"/>
    </source>
</evidence>
<dbReference type="EMBL" id="KZ270019">
    <property type="protein sequence ID" value="OZC07899.1"/>
    <property type="molecule type" value="Genomic_DNA"/>
</dbReference>
<keyword evidence="3" id="KW-1185">Reference proteome</keyword>
<proteinExistence type="predicted"/>
<gene>
    <name evidence="2" type="ORF">X798_05111</name>
</gene>
<keyword evidence="1" id="KW-0812">Transmembrane</keyword>
<accession>A0A238BR79</accession>
<keyword evidence="1" id="KW-1133">Transmembrane helix</keyword>
<feature type="transmembrane region" description="Helical" evidence="1">
    <location>
        <begin position="65"/>
        <end position="86"/>
    </location>
</feature>
<sequence>MDPTNEADAKKSGLGTYEICGMQIGCGADVGYFFFMQVLRISVYVSLNHQIDDGLCKIKLQKPRVLNFLTIFHLILMIILFGRSLYFHQYFCSVSIPIINFIGNGTKYHALVLCKITKFHSPDPVSKEL</sequence>
<keyword evidence="1" id="KW-0472">Membrane</keyword>
<dbReference type="AlphaFoldDB" id="A0A238BR79"/>
<protein>
    <submittedName>
        <fullName evidence="2">Uncharacterized protein</fullName>
    </submittedName>
</protein>
<organism evidence="2 3">
    <name type="scientific">Onchocerca flexuosa</name>
    <dbReference type="NCBI Taxonomy" id="387005"/>
    <lineage>
        <taxon>Eukaryota</taxon>
        <taxon>Metazoa</taxon>
        <taxon>Ecdysozoa</taxon>
        <taxon>Nematoda</taxon>
        <taxon>Chromadorea</taxon>
        <taxon>Rhabditida</taxon>
        <taxon>Spirurina</taxon>
        <taxon>Spiruromorpha</taxon>
        <taxon>Filarioidea</taxon>
        <taxon>Onchocercidae</taxon>
        <taxon>Onchocerca</taxon>
    </lineage>
</organism>
<evidence type="ECO:0000256" key="1">
    <source>
        <dbReference type="SAM" id="Phobius"/>
    </source>
</evidence>